<evidence type="ECO:0000256" key="2">
    <source>
        <dbReference type="ARBA" id="ARBA00022722"/>
    </source>
</evidence>
<reference evidence="11" key="1">
    <citation type="submission" date="2021-03" db="EMBL/GenBank/DDBJ databases">
        <title>Draft genome sequence of rust myrtle Austropuccinia psidii MF-1, a brazilian biotype.</title>
        <authorList>
            <person name="Quecine M.C."/>
            <person name="Pachon D.M.R."/>
            <person name="Bonatelli M.L."/>
            <person name="Correr F.H."/>
            <person name="Franceschini L.M."/>
            <person name="Leite T.F."/>
            <person name="Margarido G.R.A."/>
            <person name="Almeida C.A."/>
            <person name="Ferrarezi J.A."/>
            <person name="Labate C.A."/>
        </authorList>
    </citation>
    <scope>NUCLEOTIDE SEQUENCE</scope>
    <source>
        <strain evidence="11">MF-1</strain>
    </source>
</reference>
<dbReference type="GO" id="GO:0046872">
    <property type="term" value="F:metal ion binding"/>
    <property type="evidence" value="ECO:0007669"/>
    <property type="project" value="UniProtKB-KW"/>
</dbReference>
<keyword evidence="1" id="KW-0548">Nucleotidyltransferase</keyword>
<dbReference type="EMBL" id="AVOT02030733">
    <property type="protein sequence ID" value="MBW0524026.1"/>
    <property type="molecule type" value="Genomic_DNA"/>
</dbReference>
<evidence type="ECO:0000256" key="5">
    <source>
        <dbReference type="ARBA" id="ARBA00022801"/>
    </source>
</evidence>
<evidence type="ECO:0008006" key="13">
    <source>
        <dbReference type="Google" id="ProtNLM"/>
    </source>
</evidence>
<accession>A0A9Q3EKK4</accession>
<evidence type="ECO:0000313" key="12">
    <source>
        <dbReference type="Proteomes" id="UP000765509"/>
    </source>
</evidence>
<evidence type="ECO:0000256" key="4">
    <source>
        <dbReference type="ARBA" id="ARBA00022759"/>
    </source>
</evidence>
<keyword evidence="6" id="KW-0460">Magnesium</keyword>
<proteinExistence type="predicted"/>
<dbReference type="SUPFAM" id="SSF53098">
    <property type="entry name" value="Ribonuclease H-like"/>
    <property type="match status" value="1"/>
</dbReference>
<evidence type="ECO:0000256" key="3">
    <source>
        <dbReference type="ARBA" id="ARBA00022723"/>
    </source>
</evidence>
<dbReference type="InterPro" id="IPR039537">
    <property type="entry name" value="Retrotran_Ty1/copia-like"/>
</dbReference>
<evidence type="ECO:0000256" key="1">
    <source>
        <dbReference type="ARBA" id="ARBA00022695"/>
    </source>
</evidence>
<keyword evidence="7" id="KW-0229">DNA integration</keyword>
<dbReference type="PANTHER" id="PTHR42648">
    <property type="entry name" value="TRANSPOSASE, PUTATIVE-RELATED"/>
    <property type="match status" value="1"/>
</dbReference>
<dbReference type="AlphaFoldDB" id="A0A9Q3EKK4"/>
<evidence type="ECO:0000313" key="11">
    <source>
        <dbReference type="EMBL" id="MBW0524026.1"/>
    </source>
</evidence>
<dbReference type="OrthoDB" id="3053679at2759"/>
<dbReference type="PANTHER" id="PTHR42648:SF11">
    <property type="entry name" value="TRANSPOSON TY4-P GAG-POL POLYPROTEIN"/>
    <property type="match status" value="1"/>
</dbReference>
<keyword evidence="2" id="KW-0540">Nuclease</keyword>
<keyword evidence="9" id="KW-0808">Transferase</keyword>
<evidence type="ECO:0000256" key="10">
    <source>
        <dbReference type="ARBA" id="ARBA00023172"/>
    </source>
</evidence>
<keyword evidence="5" id="KW-0378">Hydrolase</keyword>
<gene>
    <name evidence="11" type="ORF">O181_063741</name>
</gene>
<keyword evidence="12" id="KW-1185">Reference proteome</keyword>
<evidence type="ECO:0000256" key="7">
    <source>
        <dbReference type="ARBA" id="ARBA00022908"/>
    </source>
</evidence>
<dbReference type="GO" id="GO:0003887">
    <property type="term" value="F:DNA-directed DNA polymerase activity"/>
    <property type="evidence" value="ECO:0007669"/>
    <property type="project" value="UniProtKB-KW"/>
</dbReference>
<dbReference type="Gene3D" id="3.30.420.10">
    <property type="entry name" value="Ribonuclease H-like superfamily/Ribonuclease H"/>
    <property type="match status" value="1"/>
</dbReference>
<keyword evidence="9" id="KW-0239">DNA-directed DNA polymerase</keyword>
<name>A0A9Q3EKK4_9BASI</name>
<protein>
    <recommendedName>
        <fullName evidence="13">Integrase catalytic domain-containing protein</fullName>
    </recommendedName>
</protein>
<keyword evidence="3" id="KW-0479">Metal-binding</keyword>
<dbReference type="GO" id="GO:0015074">
    <property type="term" value="P:DNA integration"/>
    <property type="evidence" value="ECO:0007669"/>
    <property type="project" value="UniProtKB-KW"/>
</dbReference>
<sequence>MPEQNPFSEWANRNLLEKARFLLTDSNLPHEWWGEAMATEAYLLNRTPVASVGFKTPHEMYLGQLPKTSHLHVFGCLTFVNKAKANVSGVYETDDNITINQQYYDCAYEI</sequence>
<dbReference type="GO" id="GO:0004519">
    <property type="term" value="F:endonuclease activity"/>
    <property type="evidence" value="ECO:0007669"/>
    <property type="project" value="UniProtKB-KW"/>
</dbReference>
<organism evidence="11 12">
    <name type="scientific">Austropuccinia psidii MF-1</name>
    <dbReference type="NCBI Taxonomy" id="1389203"/>
    <lineage>
        <taxon>Eukaryota</taxon>
        <taxon>Fungi</taxon>
        <taxon>Dikarya</taxon>
        <taxon>Basidiomycota</taxon>
        <taxon>Pucciniomycotina</taxon>
        <taxon>Pucciniomycetes</taxon>
        <taxon>Pucciniales</taxon>
        <taxon>Sphaerophragmiaceae</taxon>
        <taxon>Austropuccinia</taxon>
    </lineage>
</organism>
<comment type="caution">
    <text evidence="11">The sequence shown here is derived from an EMBL/GenBank/DDBJ whole genome shotgun (WGS) entry which is preliminary data.</text>
</comment>
<dbReference type="GO" id="GO:0006310">
    <property type="term" value="P:DNA recombination"/>
    <property type="evidence" value="ECO:0007669"/>
    <property type="project" value="UniProtKB-KW"/>
</dbReference>
<keyword evidence="8" id="KW-0695">RNA-directed DNA polymerase</keyword>
<dbReference type="GO" id="GO:0016787">
    <property type="term" value="F:hydrolase activity"/>
    <property type="evidence" value="ECO:0007669"/>
    <property type="project" value="UniProtKB-KW"/>
</dbReference>
<evidence type="ECO:0000256" key="8">
    <source>
        <dbReference type="ARBA" id="ARBA00022918"/>
    </source>
</evidence>
<keyword evidence="10" id="KW-0233">DNA recombination</keyword>
<keyword evidence="4" id="KW-0255">Endonuclease</keyword>
<dbReference type="GO" id="GO:0003676">
    <property type="term" value="F:nucleic acid binding"/>
    <property type="evidence" value="ECO:0007669"/>
    <property type="project" value="InterPro"/>
</dbReference>
<dbReference type="InterPro" id="IPR036397">
    <property type="entry name" value="RNaseH_sf"/>
</dbReference>
<dbReference type="InterPro" id="IPR012337">
    <property type="entry name" value="RNaseH-like_sf"/>
</dbReference>
<evidence type="ECO:0000256" key="6">
    <source>
        <dbReference type="ARBA" id="ARBA00022842"/>
    </source>
</evidence>
<dbReference type="GO" id="GO:0003964">
    <property type="term" value="F:RNA-directed DNA polymerase activity"/>
    <property type="evidence" value="ECO:0007669"/>
    <property type="project" value="UniProtKB-KW"/>
</dbReference>
<evidence type="ECO:0000256" key="9">
    <source>
        <dbReference type="ARBA" id="ARBA00022932"/>
    </source>
</evidence>
<dbReference type="Proteomes" id="UP000765509">
    <property type="component" value="Unassembled WGS sequence"/>
</dbReference>